<accession>A0A1F5BTJ3</accession>
<evidence type="ECO:0000259" key="2">
    <source>
        <dbReference type="Pfam" id="PF18915"/>
    </source>
</evidence>
<dbReference type="STRING" id="1797298.A2988_00245"/>
<dbReference type="AlphaFoldDB" id="A0A1F5BTJ3"/>
<sequence length="324" mass="36396">MSAGEKRKAEFRVVLRSHMAAYPALEQRREFGAMFFFFAHKGAAALLVVAVVLTTGGVTLASQNALPGDTLYPLKLRTEQVRVALSASPAKKSGLHLEFASRRLNELEKIVQEESARQMNVDALLINYKTELEESQKLLDEDPRETEEIATRIDRATSAHQQTIKEISEKSQKKTFADTLKRYLDDADEHAESQNEFANLALLAGTSTEDALVPGTGETLLTEQKAVRKEFQEKSRKKIRSVQDRVSEMEQTLKKAQSEGASRPNAEQKLEEAKHALENARTQSERGSYGDSFITSVQARKAAKEAERMMEEPEQERSEHDENE</sequence>
<feature type="compositionally biased region" description="Basic and acidic residues" evidence="1">
    <location>
        <begin position="266"/>
        <end position="278"/>
    </location>
</feature>
<organism evidence="3 4">
    <name type="scientific">Candidatus Azambacteria bacterium RIFCSPLOWO2_01_FULL_46_25</name>
    <dbReference type="NCBI Taxonomy" id="1797298"/>
    <lineage>
        <taxon>Bacteria</taxon>
        <taxon>Candidatus Azamiibacteriota</taxon>
    </lineage>
</organism>
<protein>
    <recommendedName>
        <fullName evidence="2">DUF5667 domain-containing protein</fullName>
    </recommendedName>
</protein>
<reference evidence="3 4" key="1">
    <citation type="journal article" date="2016" name="Nat. Commun.">
        <title>Thousands of microbial genomes shed light on interconnected biogeochemical processes in an aquifer system.</title>
        <authorList>
            <person name="Anantharaman K."/>
            <person name="Brown C.T."/>
            <person name="Hug L.A."/>
            <person name="Sharon I."/>
            <person name="Castelle C.J."/>
            <person name="Probst A.J."/>
            <person name="Thomas B.C."/>
            <person name="Singh A."/>
            <person name="Wilkins M.J."/>
            <person name="Karaoz U."/>
            <person name="Brodie E.L."/>
            <person name="Williams K.H."/>
            <person name="Hubbard S.S."/>
            <person name="Banfield J.F."/>
        </authorList>
    </citation>
    <scope>NUCLEOTIDE SEQUENCE [LARGE SCALE GENOMIC DNA]</scope>
</reference>
<name>A0A1F5BTJ3_9BACT</name>
<feature type="compositionally biased region" description="Basic and acidic residues" evidence="1">
    <location>
        <begin position="241"/>
        <end position="257"/>
    </location>
</feature>
<evidence type="ECO:0000313" key="3">
    <source>
        <dbReference type="EMBL" id="OGD33910.1"/>
    </source>
</evidence>
<dbReference type="InterPro" id="IPR043725">
    <property type="entry name" value="DUF5667"/>
</dbReference>
<feature type="compositionally biased region" description="Basic and acidic residues" evidence="1">
    <location>
        <begin position="302"/>
        <end position="324"/>
    </location>
</feature>
<evidence type="ECO:0000313" key="4">
    <source>
        <dbReference type="Proteomes" id="UP000176650"/>
    </source>
</evidence>
<dbReference type="EMBL" id="MEYS01000002">
    <property type="protein sequence ID" value="OGD33910.1"/>
    <property type="molecule type" value="Genomic_DNA"/>
</dbReference>
<evidence type="ECO:0000256" key="1">
    <source>
        <dbReference type="SAM" id="MobiDB-lite"/>
    </source>
</evidence>
<feature type="region of interest" description="Disordered" evidence="1">
    <location>
        <begin position="235"/>
        <end position="324"/>
    </location>
</feature>
<dbReference type="Proteomes" id="UP000176650">
    <property type="component" value="Unassembled WGS sequence"/>
</dbReference>
<proteinExistence type="predicted"/>
<feature type="domain" description="DUF5667" evidence="2">
    <location>
        <begin position="65"/>
        <end position="172"/>
    </location>
</feature>
<gene>
    <name evidence="3" type="ORF">A2988_00245</name>
</gene>
<comment type="caution">
    <text evidence="3">The sequence shown here is derived from an EMBL/GenBank/DDBJ whole genome shotgun (WGS) entry which is preliminary data.</text>
</comment>
<dbReference type="Pfam" id="PF18915">
    <property type="entry name" value="DUF5667"/>
    <property type="match status" value="1"/>
</dbReference>